<proteinExistence type="predicted"/>
<dbReference type="Proteomes" id="UP000676310">
    <property type="component" value="Unassembled WGS sequence"/>
</dbReference>
<evidence type="ECO:0000256" key="1">
    <source>
        <dbReference type="SAM" id="MobiDB-lite"/>
    </source>
</evidence>
<protein>
    <submittedName>
        <fullName evidence="2">Uncharacterized protein</fullName>
    </submittedName>
</protein>
<name>A0A8J2N2D6_9PLEO</name>
<comment type="caution">
    <text evidence="2">The sequence shown here is derived from an EMBL/GenBank/DDBJ whole genome shotgun (WGS) entry which is preliminary data.</text>
</comment>
<feature type="compositionally biased region" description="Low complexity" evidence="1">
    <location>
        <begin position="1"/>
        <end position="49"/>
    </location>
</feature>
<evidence type="ECO:0000313" key="2">
    <source>
        <dbReference type="EMBL" id="CAG5178170.1"/>
    </source>
</evidence>
<dbReference type="AlphaFoldDB" id="A0A8J2N2D6"/>
<evidence type="ECO:0000313" key="3">
    <source>
        <dbReference type="Proteomes" id="UP000676310"/>
    </source>
</evidence>
<dbReference type="GeneID" id="67020690"/>
<dbReference type="RefSeq" id="XP_043172134.1">
    <property type="nucleotide sequence ID" value="XM_043316199.1"/>
</dbReference>
<reference evidence="2" key="1">
    <citation type="submission" date="2021-05" db="EMBL/GenBank/DDBJ databases">
        <authorList>
            <person name="Stam R."/>
        </authorList>
    </citation>
    <scope>NUCLEOTIDE SEQUENCE</scope>
    <source>
        <strain evidence="2">CS162</strain>
    </source>
</reference>
<gene>
    <name evidence="2" type="ORF">ALTATR162_LOCUS8566</name>
</gene>
<dbReference type="EMBL" id="CAJRGZ010000023">
    <property type="protein sequence ID" value="CAG5178170.1"/>
    <property type="molecule type" value="Genomic_DNA"/>
</dbReference>
<accession>A0A8J2N2D6</accession>
<sequence length="77" mass="7890">MSSSSSYGSYGQSKGAYASRPSTSSTSYSAASSSLYTNSGSSSRSKAYSKPPIVHNGGGQIYDPNTSTSAPHGGYYK</sequence>
<keyword evidence="3" id="KW-1185">Reference proteome</keyword>
<organism evidence="2 3">
    <name type="scientific">Alternaria atra</name>
    <dbReference type="NCBI Taxonomy" id="119953"/>
    <lineage>
        <taxon>Eukaryota</taxon>
        <taxon>Fungi</taxon>
        <taxon>Dikarya</taxon>
        <taxon>Ascomycota</taxon>
        <taxon>Pezizomycotina</taxon>
        <taxon>Dothideomycetes</taxon>
        <taxon>Pleosporomycetidae</taxon>
        <taxon>Pleosporales</taxon>
        <taxon>Pleosporineae</taxon>
        <taxon>Pleosporaceae</taxon>
        <taxon>Alternaria</taxon>
        <taxon>Alternaria sect. Ulocladioides</taxon>
    </lineage>
</organism>
<feature type="region of interest" description="Disordered" evidence="1">
    <location>
        <begin position="1"/>
        <end position="77"/>
    </location>
</feature>